<dbReference type="NCBIfam" id="NF003805">
    <property type="entry name" value="PRK05395.1-2"/>
    <property type="match status" value="1"/>
</dbReference>
<dbReference type="PANTHER" id="PTHR21272:SF3">
    <property type="entry name" value="CATABOLIC 3-DEHYDROQUINASE"/>
    <property type="match status" value="1"/>
</dbReference>
<dbReference type="EC" id="4.2.1.10" evidence="5 8"/>
<evidence type="ECO:0000256" key="6">
    <source>
        <dbReference type="ARBA" id="ARBA00023141"/>
    </source>
</evidence>
<evidence type="ECO:0000256" key="2">
    <source>
        <dbReference type="ARBA" id="ARBA00004902"/>
    </source>
</evidence>
<accession>A0ABV2UDT4</accession>
<dbReference type="SUPFAM" id="SSF52304">
    <property type="entry name" value="Type II 3-dehydroquinate dehydratase"/>
    <property type="match status" value="1"/>
</dbReference>
<comment type="function">
    <text evidence="8">Catalyzes a trans-dehydration via an enolate intermediate.</text>
</comment>
<organism evidence="9 10">
    <name type="scientific">Streptomyces sp. 900116325</name>
    <dbReference type="NCBI Taxonomy" id="3154295"/>
    <lineage>
        <taxon>Bacteria</taxon>
        <taxon>Bacillati</taxon>
        <taxon>Actinomycetota</taxon>
        <taxon>Actinomycetes</taxon>
        <taxon>Kitasatosporales</taxon>
        <taxon>Streptomycetaceae</taxon>
        <taxon>Streptomyces</taxon>
    </lineage>
</organism>
<comment type="pathway">
    <text evidence="2 8">Metabolic intermediate biosynthesis; chorismate biosynthesis; chorismate from D-erythrose 4-phosphate and phosphoenolpyruvate: step 3/7.</text>
</comment>
<dbReference type="GO" id="GO:0003855">
    <property type="term" value="F:3-dehydroquinate dehydratase activity"/>
    <property type="evidence" value="ECO:0007669"/>
    <property type="project" value="UniProtKB-EC"/>
</dbReference>
<comment type="caution">
    <text evidence="8">Lacks conserved residue(s) required for the propagation of feature annotation.</text>
</comment>
<evidence type="ECO:0000256" key="1">
    <source>
        <dbReference type="ARBA" id="ARBA00001864"/>
    </source>
</evidence>
<dbReference type="EMBL" id="JBEXIP010000022">
    <property type="protein sequence ID" value="MET8436002.1"/>
    <property type="molecule type" value="Genomic_DNA"/>
</dbReference>
<feature type="binding site" evidence="8">
    <location>
        <position position="77"/>
    </location>
    <ligand>
        <name>substrate</name>
    </ligand>
</feature>
<evidence type="ECO:0000256" key="3">
    <source>
        <dbReference type="ARBA" id="ARBA00011037"/>
    </source>
</evidence>
<dbReference type="NCBIfam" id="NF003807">
    <property type="entry name" value="PRK05395.1-4"/>
    <property type="match status" value="1"/>
</dbReference>
<evidence type="ECO:0000256" key="8">
    <source>
        <dbReference type="HAMAP-Rule" id="MF_00169"/>
    </source>
</evidence>
<dbReference type="PROSITE" id="PS01029">
    <property type="entry name" value="DEHYDROQUINASE_II"/>
    <property type="match status" value="1"/>
</dbReference>
<dbReference type="NCBIfam" id="NF003806">
    <property type="entry name" value="PRK05395.1-3"/>
    <property type="match status" value="1"/>
</dbReference>
<comment type="catalytic activity">
    <reaction evidence="1 8">
        <text>3-dehydroquinate = 3-dehydroshikimate + H2O</text>
        <dbReference type="Rhea" id="RHEA:21096"/>
        <dbReference type="ChEBI" id="CHEBI:15377"/>
        <dbReference type="ChEBI" id="CHEBI:16630"/>
        <dbReference type="ChEBI" id="CHEBI:32364"/>
        <dbReference type="EC" id="4.2.1.10"/>
    </reaction>
</comment>
<evidence type="ECO:0000313" key="9">
    <source>
        <dbReference type="EMBL" id="MET8436002.1"/>
    </source>
</evidence>
<protein>
    <recommendedName>
        <fullName evidence="5 8">3-dehydroquinate dehydratase</fullName>
        <shortName evidence="8">3-dehydroquinase</shortName>
        <ecNumber evidence="5 8">4.2.1.10</ecNumber>
    </recommendedName>
    <alternativeName>
        <fullName evidence="8">Type II DHQase</fullName>
    </alternativeName>
</protein>
<dbReference type="CDD" id="cd00466">
    <property type="entry name" value="DHQase_II"/>
    <property type="match status" value="1"/>
</dbReference>
<feature type="binding site" evidence="8">
    <location>
        <position position="83"/>
    </location>
    <ligand>
        <name>substrate</name>
    </ligand>
</feature>
<proteinExistence type="inferred from homology"/>
<feature type="active site" description="Proton donor" evidence="8">
    <location>
        <position position="103"/>
    </location>
</feature>
<evidence type="ECO:0000256" key="7">
    <source>
        <dbReference type="ARBA" id="ARBA00023239"/>
    </source>
</evidence>
<feature type="binding site" evidence="8">
    <location>
        <position position="114"/>
    </location>
    <ligand>
        <name>substrate</name>
    </ligand>
</feature>
<feature type="binding site" evidence="8">
    <location>
        <position position="90"/>
    </location>
    <ligand>
        <name>substrate</name>
    </ligand>
</feature>
<reference evidence="9 10" key="1">
    <citation type="submission" date="2024-06" db="EMBL/GenBank/DDBJ databases">
        <title>The Natural Products Discovery Center: Release of the First 8490 Sequenced Strains for Exploring Actinobacteria Biosynthetic Diversity.</title>
        <authorList>
            <person name="Kalkreuter E."/>
            <person name="Kautsar S.A."/>
            <person name="Yang D."/>
            <person name="Bader C.D."/>
            <person name="Teijaro C.N."/>
            <person name="Fluegel L."/>
            <person name="Davis C.M."/>
            <person name="Simpson J.R."/>
            <person name="Lauterbach L."/>
            <person name="Steele A.D."/>
            <person name="Gui C."/>
            <person name="Meng S."/>
            <person name="Li G."/>
            <person name="Viehrig K."/>
            <person name="Ye F."/>
            <person name="Su P."/>
            <person name="Kiefer A.F."/>
            <person name="Nichols A."/>
            <person name="Cepeda A.J."/>
            <person name="Yan W."/>
            <person name="Fan B."/>
            <person name="Jiang Y."/>
            <person name="Adhikari A."/>
            <person name="Zheng C.-J."/>
            <person name="Schuster L."/>
            <person name="Cowan T.M."/>
            <person name="Smanski M.J."/>
            <person name="Chevrette M.G."/>
            <person name="De Carvalho L.P.S."/>
            <person name="Shen B."/>
        </authorList>
    </citation>
    <scope>NUCLEOTIDE SEQUENCE [LARGE SCALE GENOMIC DNA]</scope>
    <source>
        <strain evidence="9 10">NPDC005137</strain>
    </source>
</reference>
<evidence type="ECO:0000256" key="5">
    <source>
        <dbReference type="ARBA" id="ARBA00012060"/>
    </source>
</evidence>
<comment type="similarity">
    <text evidence="3 8">Belongs to the type-II 3-dehydroquinase family.</text>
</comment>
<dbReference type="RefSeq" id="WP_356501420.1">
    <property type="nucleotide sequence ID" value="NZ_JBEXEF010000010.1"/>
</dbReference>
<dbReference type="HAMAP" id="MF_00169">
    <property type="entry name" value="AroQ"/>
    <property type="match status" value="1"/>
</dbReference>
<evidence type="ECO:0000256" key="4">
    <source>
        <dbReference type="ARBA" id="ARBA00011193"/>
    </source>
</evidence>
<evidence type="ECO:0000313" key="10">
    <source>
        <dbReference type="Proteomes" id="UP001550044"/>
    </source>
</evidence>
<dbReference type="Proteomes" id="UP001550044">
    <property type="component" value="Unassembled WGS sequence"/>
</dbReference>
<keyword evidence="8" id="KW-0028">Amino-acid biosynthesis</keyword>
<feature type="site" description="Transition state stabilizer" evidence="8">
    <location>
        <position position="21"/>
    </location>
</feature>
<sequence>MPLPPRVLVLNGPNLNLLGLREPPLYGSDTLADVEALCRESAARHGLEVDFLQSNHEGALIDAVHAARAGAAGIVVNAGAYTHTSIALRDALATADSPVVEVHLPHIHQREEYRHRSYVAEVADAMIAGAGIHRYALALTHLAHLLEKSAA</sequence>
<dbReference type="NCBIfam" id="TIGR01088">
    <property type="entry name" value="aroQ"/>
    <property type="match status" value="1"/>
</dbReference>
<gene>
    <name evidence="8 9" type="primary">aroQ</name>
    <name evidence="9" type="ORF">ABZV61_25110</name>
</gene>
<feature type="active site" description="Proton acceptor" evidence="8">
    <location>
        <position position="26"/>
    </location>
</feature>
<dbReference type="Pfam" id="PF01220">
    <property type="entry name" value="DHquinase_II"/>
    <property type="match status" value="1"/>
</dbReference>
<dbReference type="InterPro" id="IPR001874">
    <property type="entry name" value="DHquinase_II"/>
</dbReference>
<dbReference type="PANTHER" id="PTHR21272">
    <property type="entry name" value="CATABOLIC 3-DEHYDROQUINASE"/>
    <property type="match status" value="1"/>
</dbReference>
<dbReference type="InterPro" id="IPR018509">
    <property type="entry name" value="DHquinase_II_CS"/>
</dbReference>
<comment type="subunit">
    <text evidence="4 8">Homododecamer.</text>
</comment>
<dbReference type="InterPro" id="IPR036441">
    <property type="entry name" value="DHquinase_II_sf"/>
</dbReference>
<comment type="caution">
    <text evidence="9">The sequence shown here is derived from an EMBL/GenBank/DDBJ whole genome shotgun (WGS) entry which is preliminary data.</text>
</comment>
<name>A0ABV2UDT4_9ACTN</name>
<dbReference type="PIRSF" id="PIRSF001399">
    <property type="entry name" value="DHquinase_II"/>
    <property type="match status" value="1"/>
</dbReference>
<keyword evidence="6 8" id="KW-0057">Aromatic amino acid biosynthesis</keyword>
<dbReference type="Gene3D" id="3.40.50.9100">
    <property type="entry name" value="Dehydroquinase, class II"/>
    <property type="match status" value="1"/>
</dbReference>
<keyword evidence="10" id="KW-1185">Reference proteome</keyword>
<keyword evidence="7 8" id="KW-0456">Lyase</keyword>